<feature type="transmembrane region" description="Helical" evidence="1">
    <location>
        <begin position="115"/>
        <end position="136"/>
    </location>
</feature>
<dbReference type="Proteomes" id="UP000217790">
    <property type="component" value="Unassembled WGS sequence"/>
</dbReference>
<organism evidence="2 3">
    <name type="scientific">Armillaria gallica</name>
    <name type="common">Bulbous honey fungus</name>
    <name type="synonym">Armillaria bulbosa</name>
    <dbReference type="NCBI Taxonomy" id="47427"/>
    <lineage>
        <taxon>Eukaryota</taxon>
        <taxon>Fungi</taxon>
        <taxon>Dikarya</taxon>
        <taxon>Basidiomycota</taxon>
        <taxon>Agaricomycotina</taxon>
        <taxon>Agaricomycetes</taxon>
        <taxon>Agaricomycetidae</taxon>
        <taxon>Agaricales</taxon>
        <taxon>Marasmiineae</taxon>
        <taxon>Physalacriaceae</taxon>
        <taxon>Armillaria</taxon>
    </lineage>
</organism>
<dbReference type="EMBL" id="KZ293663">
    <property type="protein sequence ID" value="PBK90872.1"/>
    <property type="molecule type" value="Genomic_DNA"/>
</dbReference>
<proteinExistence type="predicted"/>
<sequence length="384" mass="42178">MSTTTTIPSLSPEDVRIIFETNNIFLNMTIMEALLFGIYTGVFCTTMWNIFSSERSENGRGKQIMVTIISCLFFLEATTFITDWSFIHNGFIQNGWDYYAVFGALQGQNATSFRMALLTNIDGGIGTILADVAMIWRCWTVWGRRWPVIILPILSSLAGTVCKAIQSYHYVHDSTNDISDTMSYEIEAMWTICYLSFTVATTMTCTILIICKIFISGRASQGGMQLYRGVIEILVESALLYSITLLIYTGFVASNNSGGSYVDIVTAVARGIAPTLTVGRVAAGHARPNDSWTASAASSLHFRASSHGQSQDSMDEEAIVGERTCVIDGEVIIDNSSYEHQHVSHEEGVRGYLSGEDDPDKEVIVGLSHGHGKVEEAEINIATV</sequence>
<reference evidence="3" key="1">
    <citation type="journal article" date="2017" name="Nat. Ecol. Evol.">
        <title>Genome expansion and lineage-specific genetic innovations in the forest pathogenic fungi Armillaria.</title>
        <authorList>
            <person name="Sipos G."/>
            <person name="Prasanna A.N."/>
            <person name="Walter M.C."/>
            <person name="O'Connor E."/>
            <person name="Balint B."/>
            <person name="Krizsan K."/>
            <person name="Kiss B."/>
            <person name="Hess J."/>
            <person name="Varga T."/>
            <person name="Slot J."/>
            <person name="Riley R."/>
            <person name="Boka B."/>
            <person name="Rigling D."/>
            <person name="Barry K."/>
            <person name="Lee J."/>
            <person name="Mihaltcheva S."/>
            <person name="LaButti K."/>
            <person name="Lipzen A."/>
            <person name="Waldron R."/>
            <person name="Moloney N.M."/>
            <person name="Sperisen C."/>
            <person name="Kredics L."/>
            <person name="Vagvoelgyi C."/>
            <person name="Patrignani A."/>
            <person name="Fitzpatrick D."/>
            <person name="Nagy I."/>
            <person name="Doyle S."/>
            <person name="Anderson J.B."/>
            <person name="Grigoriev I.V."/>
            <person name="Gueldener U."/>
            <person name="Muensterkoetter M."/>
            <person name="Nagy L.G."/>
        </authorList>
    </citation>
    <scope>NUCLEOTIDE SEQUENCE [LARGE SCALE GENOMIC DNA]</scope>
    <source>
        <strain evidence="3">Ar21-2</strain>
    </source>
</reference>
<dbReference type="InParanoid" id="A0A2H3DHD2"/>
<keyword evidence="1" id="KW-1133">Transmembrane helix</keyword>
<keyword evidence="1" id="KW-0472">Membrane</keyword>
<gene>
    <name evidence="2" type="ORF">ARMGADRAFT_1082114</name>
</gene>
<feature type="transmembrane region" description="Helical" evidence="1">
    <location>
        <begin position="148"/>
        <end position="168"/>
    </location>
</feature>
<dbReference type="OrthoDB" id="2906648at2759"/>
<name>A0A2H3DHD2_ARMGA</name>
<evidence type="ECO:0000256" key="1">
    <source>
        <dbReference type="SAM" id="Phobius"/>
    </source>
</evidence>
<evidence type="ECO:0000313" key="3">
    <source>
        <dbReference type="Proteomes" id="UP000217790"/>
    </source>
</evidence>
<keyword evidence="3" id="KW-1185">Reference proteome</keyword>
<feature type="transmembrane region" description="Helical" evidence="1">
    <location>
        <begin position="64"/>
        <end position="87"/>
    </location>
</feature>
<dbReference type="AlphaFoldDB" id="A0A2H3DHD2"/>
<feature type="transmembrane region" description="Helical" evidence="1">
    <location>
        <begin position="33"/>
        <end position="52"/>
    </location>
</feature>
<keyword evidence="1" id="KW-0812">Transmembrane</keyword>
<protein>
    <submittedName>
        <fullName evidence="2">Uncharacterized protein</fullName>
    </submittedName>
</protein>
<feature type="transmembrane region" description="Helical" evidence="1">
    <location>
        <begin position="226"/>
        <end position="248"/>
    </location>
</feature>
<accession>A0A2H3DHD2</accession>
<evidence type="ECO:0000313" key="2">
    <source>
        <dbReference type="EMBL" id="PBK90872.1"/>
    </source>
</evidence>
<feature type="transmembrane region" description="Helical" evidence="1">
    <location>
        <begin position="188"/>
        <end position="214"/>
    </location>
</feature>